<evidence type="ECO:0000313" key="2">
    <source>
        <dbReference type="Proteomes" id="UP000823674"/>
    </source>
</evidence>
<accession>A0ABQ7NN46</accession>
<reference evidence="1 2" key="1">
    <citation type="submission" date="2021-03" db="EMBL/GenBank/DDBJ databases">
        <authorList>
            <person name="King G.J."/>
            <person name="Bancroft I."/>
            <person name="Baten A."/>
            <person name="Bloomfield J."/>
            <person name="Borpatragohain P."/>
            <person name="He Z."/>
            <person name="Irish N."/>
            <person name="Irwin J."/>
            <person name="Liu K."/>
            <person name="Mauleon R.P."/>
            <person name="Moore J."/>
            <person name="Morris R."/>
            <person name="Ostergaard L."/>
            <person name="Wang B."/>
            <person name="Wells R."/>
        </authorList>
    </citation>
    <scope>NUCLEOTIDE SEQUENCE [LARGE SCALE GENOMIC DNA]</scope>
    <source>
        <strain evidence="1">R-o-18</strain>
        <tissue evidence="1">Leaf</tissue>
    </source>
</reference>
<organism evidence="1 2">
    <name type="scientific">Brassica rapa subsp. trilocularis</name>
    <dbReference type="NCBI Taxonomy" id="1813537"/>
    <lineage>
        <taxon>Eukaryota</taxon>
        <taxon>Viridiplantae</taxon>
        <taxon>Streptophyta</taxon>
        <taxon>Embryophyta</taxon>
        <taxon>Tracheophyta</taxon>
        <taxon>Spermatophyta</taxon>
        <taxon>Magnoliopsida</taxon>
        <taxon>eudicotyledons</taxon>
        <taxon>Gunneridae</taxon>
        <taxon>Pentapetalae</taxon>
        <taxon>rosids</taxon>
        <taxon>malvids</taxon>
        <taxon>Brassicales</taxon>
        <taxon>Brassicaceae</taxon>
        <taxon>Brassiceae</taxon>
        <taxon>Brassica</taxon>
    </lineage>
</organism>
<keyword evidence="2" id="KW-1185">Reference proteome</keyword>
<proteinExistence type="predicted"/>
<comment type="caution">
    <text evidence="1">The sequence shown here is derived from an EMBL/GenBank/DDBJ whole genome shotgun (WGS) entry which is preliminary data.</text>
</comment>
<protein>
    <submittedName>
        <fullName evidence="1">Uncharacterized protein</fullName>
    </submittedName>
</protein>
<dbReference type="EMBL" id="JADBGQ010000002">
    <property type="protein sequence ID" value="KAG5411896.1"/>
    <property type="molecule type" value="Genomic_DNA"/>
</dbReference>
<gene>
    <name evidence="1" type="primary">A02p052310.1_BraROA</name>
    <name evidence="1" type="ORF">IGI04_008215</name>
</gene>
<dbReference type="Proteomes" id="UP000823674">
    <property type="component" value="Chromosome A02"/>
</dbReference>
<sequence>MKCKPSEKVRGAVKIESHRVLAGKSRNTLQGRTASKKPNVEHIRAGSSIGMQQERGGMDLSSCVVTNRFSFRIEPYVVDWSRIASLSILYSLLFSLSQNRK</sequence>
<name>A0ABQ7NN46_BRACM</name>
<evidence type="ECO:0000313" key="1">
    <source>
        <dbReference type="EMBL" id="KAG5411896.1"/>
    </source>
</evidence>